<keyword evidence="2" id="KW-1185">Reference proteome</keyword>
<gene>
    <name evidence="1" type="ORF">LX32DRAFT_228540</name>
</gene>
<dbReference type="EMBL" id="MU842834">
    <property type="protein sequence ID" value="KAK2032132.1"/>
    <property type="molecule type" value="Genomic_DNA"/>
</dbReference>
<evidence type="ECO:0000313" key="2">
    <source>
        <dbReference type="Proteomes" id="UP001232148"/>
    </source>
</evidence>
<name>A0AAD9HPN2_9PEZI</name>
<accession>A0AAD9HPN2</accession>
<sequence>MQRQMVTVSSLPKRRTAFVYPSVGDAYSLNLQPEASLDSRLVQACQGLSLSGYLAVLGAQSSAQVHASYYLRFHHTLCRPSRRGCTHQLNGAVMHPRPHHPMARLRPPCSLRSSSSLTFPYQYAYKARHWLEPYELSVILSLARRIAETKPILSTTGYGDRQSCYGHNGPCQPRKSAAGIRSNKT</sequence>
<dbReference type="Proteomes" id="UP001232148">
    <property type="component" value="Unassembled WGS sequence"/>
</dbReference>
<protein>
    <submittedName>
        <fullName evidence="1">Uncharacterized protein</fullName>
    </submittedName>
</protein>
<dbReference type="AlphaFoldDB" id="A0AAD9HPN2"/>
<reference evidence="1" key="1">
    <citation type="submission" date="2021-06" db="EMBL/GenBank/DDBJ databases">
        <title>Comparative genomics, transcriptomics and evolutionary studies reveal genomic signatures of adaptation to plant cell wall in hemibiotrophic fungi.</title>
        <authorList>
            <consortium name="DOE Joint Genome Institute"/>
            <person name="Baroncelli R."/>
            <person name="Diaz J.F."/>
            <person name="Benocci T."/>
            <person name="Peng M."/>
            <person name="Battaglia E."/>
            <person name="Haridas S."/>
            <person name="Andreopoulos W."/>
            <person name="Labutti K."/>
            <person name="Pangilinan J."/>
            <person name="Floch G.L."/>
            <person name="Makela M.R."/>
            <person name="Henrissat B."/>
            <person name="Grigoriev I.V."/>
            <person name="Crouch J.A."/>
            <person name="De Vries R.P."/>
            <person name="Sukno S.A."/>
            <person name="Thon M.R."/>
        </authorList>
    </citation>
    <scope>NUCLEOTIDE SEQUENCE</scope>
    <source>
        <strain evidence="1">MAFF235873</strain>
    </source>
</reference>
<organism evidence="1 2">
    <name type="scientific">Colletotrichum zoysiae</name>
    <dbReference type="NCBI Taxonomy" id="1216348"/>
    <lineage>
        <taxon>Eukaryota</taxon>
        <taxon>Fungi</taxon>
        <taxon>Dikarya</taxon>
        <taxon>Ascomycota</taxon>
        <taxon>Pezizomycotina</taxon>
        <taxon>Sordariomycetes</taxon>
        <taxon>Hypocreomycetidae</taxon>
        <taxon>Glomerellales</taxon>
        <taxon>Glomerellaceae</taxon>
        <taxon>Colletotrichum</taxon>
        <taxon>Colletotrichum graminicola species complex</taxon>
    </lineage>
</organism>
<evidence type="ECO:0000313" key="1">
    <source>
        <dbReference type="EMBL" id="KAK2032132.1"/>
    </source>
</evidence>
<comment type="caution">
    <text evidence="1">The sequence shown here is derived from an EMBL/GenBank/DDBJ whole genome shotgun (WGS) entry which is preliminary data.</text>
</comment>
<proteinExistence type="predicted"/>